<dbReference type="PANTHER" id="PTHR47619">
    <property type="entry name" value="METALLO-HYDROLASE YYCJ-RELATED"/>
    <property type="match status" value="1"/>
</dbReference>
<sequence length="309" mass="34040">MLPYALPIVAHFIMHFRSGIPRRKSWEALIPLSICALASGSSGNAVLVRTDRTAVLVDAGLSARVIEERLVHQGLAPHALAGIFITHAHADHYRTAGTLHARHGIPLFLDPTTESAIRKRGRRIAWRRVRETRPIPDEVGDLEVRALDTSHAAEGRTVAYRFTHGKSSVAVATDLGTVPETLAAGLRGVDALLLEANYDAATVRRKLHDRRFATSWSYLEWVESDRGHLSNDQCAAALLEILPGPEAQVLLGHVSENHRRADQDNNHWMTAEDTVRLAFARAGLRPPQLHRTFRTGHDPGRASVAITVD</sequence>
<name>A0A956RNB3_UNCEI</name>
<proteinExistence type="predicted"/>
<protein>
    <submittedName>
        <fullName evidence="2">MBL fold metallo-hydrolase</fullName>
    </submittedName>
</protein>
<accession>A0A956RNB3</accession>
<dbReference type="InterPro" id="IPR052533">
    <property type="entry name" value="WalJ/YycJ-like"/>
</dbReference>
<comment type="caution">
    <text evidence="2">The sequence shown here is derived from an EMBL/GenBank/DDBJ whole genome shotgun (WGS) entry which is preliminary data.</text>
</comment>
<evidence type="ECO:0000259" key="1">
    <source>
        <dbReference type="SMART" id="SM00849"/>
    </source>
</evidence>
<dbReference type="InterPro" id="IPR001279">
    <property type="entry name" value="Metallo-B-lactamas"/>
</dbReference>
<organism evidence="2 3">
    <name type="scientific">Eiseniibacteriota bacterium</name>
    <dbReference type="NCBI Taxonomy" id="2212470"/>
    <lineage>
        <taxon>Bacteria</taxon>
        <taxon>Candidatus Eiseniibacteriota</taxon>
    </lineage>
</organism>
<evidence type="ECO:0000313" key="3">
    <source>
        <dbReference type="Proteomes" id="UP000697710"/>
    </source>
</evidence>
<dbReference type="Proteomes" id="UP000697710">
    <property type="component" value="Unassembled WGS sequence"/>
</dbReference>
<dbReference type="AlphaFoldDB" id="A0A956RNB3"/>
<dbReference type="EMBL" id="JAGQHR010000149">
    <property type="protein sequence ID" value="MCA9727346.1"/>
    <property type="molecule type" value="Genomic_DNA"/>
</dbReference>
<dbReference type="SMART" id="SM00849">
    <property type="entry name" value="Lactamase_B"/>
    <property type="match status" value="1"/>
</dbReference>
<reference evidence="2" key="2">
    <citation type="journal article" date="2021" name="Microbiome">
        <title>Successional dynamics and alternative stable states in a saline activated sludge microbial community over 9 years.</title>
        <authorList>
            <person name="Wang Y."/>
            <person name="Ye J."/>
            <person name="Ju F."/>
            <person name="Liu L."/>
            <person name="Boyd J.A."/>
            <person name="Deng Y."/>
            <person name="Parks D.H."/>
            <person name="Jiang X."/>
            <person name="Yin X."/>
            <person name="Woodcroft B.J."/>
            <person name="Tyson G.W."/>
            <person name="Hugenholtz P."/>
            <person name="Polz M.F."/>
            <person name="Zhang T."/>
        </authorList>
    </citation>
    <scope>NUCLEOTIDE SEQUENCE</scope>
    <source>
        <strain evidence="2">HKST-UBA01</strain>
    </source>
</reference>
<feature type="domain" description="Metallo-beta-lactamase" evidence="1">
    <location>
        <begin position="42"/>
        <end position="216"/>
    </location>
</feature>
<evidence type="ECO:0000313" key="2">
    <source>
        <dbReference type="EMBL" id="MCA9727346.1"/>
    </source>
</evidence>
<dbReference type="Pfam" id="PF12706">
    <property type="entry name" value="Lactamase_B_2"/>
    <property type="match status" value="1"/>
</dbReference>
<dbReference type="SUPFAM" id="SSF56281">
    <property type="entry name" value="Metallo-hydrolase/oxidoreductase"/>
    <property type="match status" value="1"/>
</dbReference>
<reference evidence="2" key="1">
    <citation type="submission" date="2020-04" db="EMBL/GenBank/DDBJ databases">
        <authorList>
            <person name="Zhang T."/>
        </authorList>
    </citation>
    <scope>NUCLEOTIDE SEQUENCE</scope>
    <source>
        <strain evidence="2">HKST-UBA01</strain>
    </source>
</reference>
<dbReference type="InterPro" id="IPR036866">
    <property type="entry name" value="RibonucZ/Hydroxyglut_hydro"/>
</dbReference>
<gene>
    <name evidence="2" type="ORF">KC729_06660</name>
</gene>
<dbReference type="Gene3D" id="3.60.15.10">
    <property type="entry name" value="Ribonuclease Z/Hydroxyacylglutathione hydrolase-like"/>
    <property type="match status" value="1"/>
</dbReference>
<dbReference type="PANTHER" id="PTHR47619:SF1">
    <property type="entry name" value="EXODEOXYRIBONUCLEASE WALJ"/>
    <property type="match status" value="1"/>
</dbReference>